<keyword evidence="3" id="KW-1185">Reference proteome</keyword>
<protein>
    <submittedName>
        <fullName evidence="2">HK97 family phage portal protein</fullName>
    </submittedName>
</protein>
<organism evidence="2 3">
    <name type="scientific">Sphingobium lignivorans</name>
    <dbReference type="NCBI Taxonomy" id="2735886"/>
    <lineage>
        <taxon>Bacteria</taxon>
        <taxon>Pseudomonadati</taxon>
        <taxon>Pseudomonadota</taxon>
        <taxon>Alphaproteobacteria</taxon>
        <taxon>Sphingomonadales</taxon>
        <taxon>Sphingomonadaceae</taxon>
        <taxon>Sphingobium</taxon>
    </lineage>
</organism>
<evidence type="ECO:0000313" key="2">
    <source>
        <dbReference type="EMBL" id="MBB5987421.1"/>
    </source>
</evidence>
<dbReference type="Proteomes" id="UP001138540">
    <property type="component" value="Unassembled WGS sequence"/>
</dbReference>
<dbReference type="RefSeq" id="WP_184155943.1">
    <property type="nucleotide sequence ID" value="NZ_JACHKA010000001.1"/>
</dbReference>
<proteinExistence type="predicted"/>
<evidence type="ECO:0000313" key="3">
    <source>
        <dbReference type="Proteomes" id="UP001138540"/>
    </source>
</evidence>
<dbReference type="InterPro" id="IPR006944">
    <property type="entry name" value="Phage/GTA_portal"/>
</dbReference>
<accession>A0ABR6NJG3</accession>
<comment type="caution">
    <text evidence="2">The sequence shown here is derived from an EMBL/GenBank/DDBJ whole genome shotgun (WGS) entry which is preliminary data.</text>
</comment>
<dbReference type="Pfam" id="PF04860">
    <property type="entry name" value="Phage_portal"/>
    <property type="match status" value="1"/>
</dbReference>
<sequence>MMKWFTKAIGAIGAMRHPGRPSGLWGTLLRGTRFDYRRAIGDGLDSSVVTAPIRWVQRALPEARLTVQRRKRNGASEELADHPMLALIQRPNAHYGDIALWGGTVLSWYLDGNAYWIIVRNGVGRPVELWYVPHWMMEPRWPEDGSGFISHYRYSPGGGHAPIDVPFEDVVHFRDGINPRNTRKGLAALDGVIREIFMDLESSNFVASLLRNMGVPGVVISPKGGAMPAPEDVEATKAWFQETFSGDGRGRPLVMGAPTDVQPYGFNPQQMNMGEARDIAEERVCACVGIPAAVVGFGAGLQTAKVGATMVELHKIAWLNGVLPLGRALVDELKRSLLPQFGNAAGLEVRWNTDDVPALQEDEDKQATRWGAMLGSGGITVFEYRTALGIDADDSHRIYLRPISMIEVPEGAPPRMPTPAEPEPEPRQQEPDEEDDDPDAPPARAAA</sequence>
<gene>
    <name evidence="2" type="ORF">HNP60_003395</name>
</gene>
<feature type="compositionally biased region" description="Pro residues" evidence="1">
    <location>
        <begin position="411"/>
        <end position="421"/>
    </location>
</feature>
<evidence type="ECO:0000256" key="1">
    <source>
        <dbReference type="SAM" id="MobiDB-lite"/>
    </source>
</evidence>
<feature type="region of interest" description="Disordered" evidence="1">
    <location>
        <begin position="408"/>
        <end position="447"/>
    </location>
</feature>
<reference evidence="2 3" key="1">
    <citation type="submission" date="2020-08" db="EMBL/GenBank/DDBJ databases">
        <title>Exploring microbial biodiversity for novel pathways involved in the catabolism of aromatic compounds derived from lignin.</title>
        <authorList>
            <person name="Elkins J."/>
        </authorList>
    </citation>
    <scope>NUCLEOTIDE SEQUENCE [LARGE SCALE GENOMIC DNA]</scope>
    <source>
        <strain evidence="2 3">B1D3A</strain>
    </source>
</reference>
<name>A0ABR6NJG3_9SPHN</name>
<dbReference type="EMBL" id="JACHKA010000001">
    <property type="protein sequence ID" value="MBB5987421.1"/>
    <property type="molecule type" value="Genomic_DNA"/>
</dbReference>